<evidence type="ECO:0000313" key="2">
    <source>
        <dbReference type="EMBL" id="CAI9276972.1"/>
    </source>
</evidence>
<dbReference type="GO" id="GO:0005198">
    <property type="term" value="F:structural molecule activity"/>
    <property type="evidence" value="ECO:0007669"/>
    <property type="project" value="InterPro"/>
</dbReference>
<protein>
    <recommendedName>
        <fullName evidence="1">Coatomer alpha subunit C-terminal domain-containing protein</fullName>
    </recommendedName>
</protein>
<keyword evidence="3" id="KW-1185">Reference proteome</keyword>
<dbReference type="GO" id="GO:0016192">
    <property type="term" value="P:vesicle-mediated transport"/>
    <property type="evidence" value="ECO:0007669"/>
    <property type="project" value="InterPro"/>
</dbReference>
<organism evidence="2 3">
    <name type="scientific">Lactuca saligna</name>
    <name type="common">Willowleaf lettuce</name>
    <dbReference type="NCBI Taxonomy" id="75948"/>
    <lineage>
        <taxon>Eukaryota</taxon>
        <taxon>Viridiplantae</taxon>
        <taxon>Streptophyta</taxon>
        <taxon>Embryophyta</taxon>
        <taxon>Tracheophyta</taxon>
        <taxon>Spermatophyta</taxon>
        <taxon>Magnoliopsida</taxon>
        <taxon>eudicotyledons</taxon>
        <taxon>Gunneridae</taxon>
        <taxon>Pentapetalae</taxon>
        <taxon>asterids</taxon>
        <taxon>campanulids</taxon>
        <taxon>Asterales</taxon>
        <taxon>Asteraceae</taxon>
        <taxon>Cichorioideae</taxon>
        <taxon>Cichorieae</taxon>
        <taxon>Lactucinae</taxon>
        <taxon>Lactuca</taxon>
    </lineage>
</organism>
<proteinExistence type="predicted"/>
<reference evidence="2" key="1">
    <citation type="submission" date="2023-04" db="EMBL/GenBank/DDBJ databases">
        <authorList>
            <person name="Vijverberg K."/>
            <person name="Xiong W."/>
            <person name="Schranz E."/>
        </authorList>
    </citation>
    <scope>NUCLEOTIDE SEQUENCE</scope>
</reference>
<sequence length="151" mass="16587">MSAFQNFKDRGHAFLRAFKLISNKKIQTRRALVLNISLLSTNPKASPPPFSLGHARVHKSSLAAEHAAVRNFDTAMRLLSHQLGIKNLTLLKSLFLGLHMGSHAFLRAFTSGPLISLAIERGWSESTSPNVGALPALVFEFSQLEEKLKVG</sequence>
<gene>
    <name evidence="2" type="ORF">LSALG_LOCUS16926</name>
</gene>
<dbReference type="AlphaFoldDB" id="A0AA36E027"/>
<dbReference type="Proteomes" id="UP001177003">
    <property type="component" value="Chromosome 3"/>
</dbReference>
<dbReference type="GO" id="GO:0006886">
    <property type="term" value="P:intracellular protein transport"/>
    <property type="evidence" value="ECO:0007669"/>
    <property type="project" value="InterPro"/>
</dbReference>
<evidence type="ECO:0000313" key="3">
    <source>
        <dbReference type="Proteomes" id="UP001177003"/>
    </source>
</evidence>
<dbReference type="EMBL" id="OX465079">
    <property type="protein sequence ID" value="CAI9276972.1"/>
    <property type="molecule type" value="Genomic_DNA"/>
</dbReference>
<accession>A0AA36E027</accession>
<feature type="domain" description="Coatomer alpha subunit C-terminal" evidence="1">
    <location>
        <begin position="53"/>
        <end position="150"/>
    </location>
</feature>
<dbReference type="GO" id="GO:0030126">
    <property type="term" value="C:COPI vesicle coat"/>
    <property type="evidence" value="ECO:0007669"/>
    <property type="project" value="InterPro"/>
</dbReference>
<evidence type="ECO:0000259" key="1">
    <source>
        <dbReference type="Pfam" id="PF06957"/>
    </source>
</evidence>
<name>A0AA36E027_LACSI</name>
<dbReference type="Pfam" id="PF06957">
    <property type="entry name" value="COPI_C"/>
    <property type="match status" value="1"/>
</dbReference>
<dbReference type="InterPro" id="IPR010714">
    <property type="entry name" value="Coatomer_asu_C"/>
</dbReference>